<dbReference type="AlphaFoldDB" id="A0A820TGI0"/>
<dbReference type="Gene3D" id="1.20.120.230">
    <property type="entry name" value="Alpha-catenin/vinculin-like"/>
    <property type="match status" value="1"/>
</dbReference>
<proteinExistence type="predicted"/>
<dbReference type="GO" id="GO:0005737">
    <property type="term" value="C:cytoplasm"/>
    <property type="evidence" value="ECO:0007669"/>
    <property type="project" value="TreeGrafter"/>
</dbReference>
<feature type="domain" description="Talin-1/2 VBS2" evidence="1">
    <location>
        <begin position="32"/>
        <end position="139"/>
    </location>
</feature>
<dbReference type="InterPro" id="IPR035964">
    <property type="entry name" value="I/LWEQ_dom_sf"/>
</dbReference>
<evidence type="ECO:0000259" key="1">
    <source>
        <dbReference type="Pfam" id="PF25177"/>
    </source>
</evidence>
<dbReference type="SUPFAM" id="SSF109885">
    <property type="entry name" value="I/LWEQ domain"/>
    <property type="match status" value="1"/>
</dbReference>
<dbReference type="GO" id="GO:0003779">
    <property type="term" value="F:actin binding"/>
    <property type="evidence" value="ECO:0007669"/>
    <property type="project" value="InterPro"/>
</dbReference>
<dbReference type="InterPro" id="IPR057346">
    <property type="entry name" value="Talin1/2_VBS2"/>
</dbReference>
<dbReference type="PANTHER" id="PTHR19981:SF1">
    <property type="entry name" value="RHEA, ISOFORM B"/>
    <property type="match status" value="1"/>
</dbReference>
<comment type="caution">
    <text evidence="2">The sequence shown here is derived from an EMBL/GenBank/DDBJ whole genome shotgun (WGS) entry which is preliminary data.</text>
</comment>
<dbReference type="GO" id="GO:0005925">
    <property type="term" value="C:focal adhesion"/>
    <property type="evidence" value="ECO:0007669"/>
    <property type="project" value="TreeGrafter"/>
</dbReference>
<sequence length="141" mass="15488">PITNGTPKLLARRLIATDEIEEVNEENEEKHHDQSIDQILVASDRLFSSVGDAAEMVKQAKILAQATAQLVSSLRQQAESVDDDTNEQKRFLSAAKMLADATSRMVECAKGCATKPNDSQLQYQLKKAAEELRSATNMAIT</sequence>
<feature type="non-terminal residue" evidence="2">
    <location>
        <position position="141"/>
    </location>
</feature>
<accession>A0A820TGI0</accession>
<dbReference type="GO" id="GO:0005886">
    <property type="term" value="C:plasma membrane"/>
    <property type="evidence" value="ECO:0007669"/>
    <property type="project" value="TreeGrafter"/>
</dbReference>
<dbReference type="Pfam" id="PF25177">
    <property type="entry name" value="Talin_VBS2"/>
    <property type="match status" value="1"/>
</dbReference>
<dbReference type="GO" id="GO:0005178">
    <property type="term" value="F:integrin binding"/>
    <property type="evidence" value="ECO:0007669"/>
    <property type="project" value="TreeGrafter"/>
</dbReference>
<dbReference type="PANTHER" id="PTHR19981">
    <property type="entry name" value="TALIN"/>
    <property type="match status" value="1"/>
</dbReference>
<reference evidence="2" key="1">
    <citation type="submission" date="2021-02" db="EMBL/GenBank/DDBJ databases">
        <authorList>
            <person name="Nowell W R."/>
        </authorList>
    </citation>
    <scope>NUCLEOTIDE SEQUENCE</scope>
</reference>
<evidence type="ECO:0000313" key="2">
    <source>
        <dbReference type="EMBL" id="CAF4467662.1"/>
    </source>
</evidence>
<dbReference type="GO" id="GO:0098609">
    <property type="term" value="P:cell-cell adhesion"/>
    <property type="evidence" value="ECO:0007669"/>
    <property type="project" value="TreeGrafter"/>
</dbReference>
<gene>
    <name evidence="2" type="ORF">OKA104_LOCUS55055</name>
</gene>
<organism evidence="2 3">
    <name type="scientific">Adineta steineri</name>
    <dbReference type="NCBI Taxonomy" id="433720"/>
    <lineage>
        <taxon>Eukaryota</taxon>
        <taxon>Metazoa</taxon>
        <taxon>Spiralia</taxon>
        <taxon>Gnathifera</taxon>
        <taxon>Rotifera</taxon>
        <taxon>Eurotatoria</taxon>
        <taxon>Bdelloidea</taxon>
        <taxon>Adinetida</taxon>
        <taxon>Adinetidae</taxon>
        <taxon>Adineta</taxon>
    </lineage>
</organism>
<feature type="non-terminal residue" evidence="2">
    <location>
        <position position="1"/>
    </location>
</feature>
<dbReference type="Proteomes" id="UP000663881">
    <property type="component" value="Unassembled WGS sequence"/>
</dbReference>
<evidence type="ECO:0000313" key="3">
    <source>
        <dbReference type="Proteomes" id="UP000663881"/>
    </source>
</evidence>
<name>A0A820TGI0_9BILA</name>
<protein>
    <recommendedName>
        <fullName evidence="1">Talin-1/2 VBS2 domain-containing protein</fullName>
    </recommendedName>
</protein>
<dbReference type="GO" id="GO:0030036">
    <property type="term" value="P:actin cytoskeleton organization"/>
    <property type="evidence" value="ECO:0007669"/>
    <property type="project" value="TreeGrafter"/>
</dbReference>
<dbReference type="EMBL" id="CAJOAY010038041">
    <property type="protein sequence ID" value="CAF4467662.1"/>
    <property type="molecule type" value="Genomic_DNA"/>
</dbReference>